<dbReference type="Proteomes" id="UP000238220">
    <property type="component" value="Unassembled WGS sequence"/>
</dbReference>
<evidence type="ECO:0000259" key="5">
    <source>
        <dbReference type="SMART" id="SM00563"/>
    </source>
</evidence>
<name>A0A2S5TEY7_9GAMM</name>
<evidence type="ECO:0000256" key="1">
    <source>
        <dbReference type="ARBA" id="ARBA00005189"/>
    </source>
</evidence>
<protein>
    <recommendedName>
        <fullName evidence="5">Phospholipid/glycerol acyltransferase domain-containing protein</fullName>
    </recommendedName>
</protein>
<organism evidence="6 7">
    <name type="scientific">Solimonas fluminis</name>
    <dbReference type="NCBI Taxonomy" id="2086571"/>
    <lineage>
        <taxon>Bacteria</taxon>
        <taxon>Pseudomonadati</taxon>
        <taxon>Pseudomonadota</taxon>
        <taxon>Gammaproteobacteria</taxon>
        <taxon>Nevskiales</taxon>
        <taxon>Nevskiaceae</taxon>
        <taxon>Solimonas</taxon>
    </lineage>
</organism>
<dbReference type="EMBL" id="PSNW01000006">
    <property type="protein sequence ID" value="PPE73539.1"/>
    <property type="molecule type" value="Genomic_DNA"/>
</dbReference>
<evidence type="ECO:0000256" key="3">
    <source>
        <dbReference type="ARBA" id="ARBA00023315"/>
    </source>
</evidence>
<dbReference type="SUPFAM" id="SSF69593">
    <property type="entry name" value="Glycerol-3-phosphate (1)-acyltransferase"/>
    <property type="match status" value="1"/>
</dbReference>
<dbReference type="InterPro" id="IPR002123">
    <property type="entry name" value="Plipid/glycerol_acylTrfase"/>
</dbReference>
<evidence type="ECO:0000313" key="7">
    <source>
        <dbReference type="Proteomes" id="UP000238220"/>
    </source>
</evidence>
<dbReference type="GO" id="GO:0003841">
    <property type="term" value="F:1-acylglycerol-3-phosphate O-acyltransferase activity"/>
    <property type="evidence" value="ECO:0007669"/>
    <property type="project" value="TreeGrafter"/>
</dbReference>
<gene>
    <name evidence="6" type="ORF">C3942_12100</name>
</gene>
<dbReference type="AlphaFoldDB" id="A0A2S5TEY7"/>
<feature type="region of interest" description="Disordered" evidence="4">
    <location>
        <begin position="191"/>
        <end position="213"/>
    </location>
</feature>
<sequence>MAPLGPRVPQRGNAFSRGLGRLVLRLMGWRVVGSVPDVPKMVLVGAPHTTNLDGVIAFAILIGLGLRASTMIKDSAFRGFGGVVLRWLGAVPVNRKSPKGIVEQTVDAFHQNEQFVLLLAPEGTRTAAKAWKRGFHHVALGAGVPIVAAAIDYQRKQVSFNQPLQPCSDYEADLGRLLDFVAAHSAPRHADRLSKPIAERQGRPWRGEDAGPD</sequence>
<evidence type="ECO:0000313" key="6">
    <source>
        <dbReference type="EMBL" id="PPE73539.1"/>
    </source>
</evidence>
<dbReference type="GO" id="GO:0006654">
    <property type="term" value="P:phosphatidic acid biosynthetic process"/>
    <property type="evidence" value="ECO:0007669"/>
    <property type="project" value="TreeGrafter"/>
</dbReference>
<keyword evidence="3" id="KW-0012">Acyltransferase</keyword>
<reference evidence="6 7" key="1">
    <citation type="submission" date="2018-02" db="EMBL/GenBank/DDBJ databases">
        <title>Genome sequencing of Solimonas sp. HR-BB.</title>
        <authorList>
            <person name="Lee Y."/>
            <person name="Jeon C.O."/>
        </authorList>
    </citation>
    <scope>NUCLEOTIDE SEQUENCE [LARGE SCALE GENOMIC DNA]</scope>
    <source>
        <strain evidence="6 7">HR-BB</strain>
    </source>
</reference>
<proteinExistence type="predicted"/>
<dbReference type="PANTHER" id="PTHR10434:SF9">
    <property type="entry name" value="PHOSPHOLIPID_GLYCEROL ACYLTRANSFERASE DOMAIN-CONTAINING PROTEIN"/>
    <property type="match status" value="1"/>
</dbReference>
<evidence type="ECO:0000256" key="4">
    <source>
        <dbReference type="SAM" id="MobiDB-lite"/>
    </source>
</evidence>
<keyword evidence="7" id="KW-1185">Reference proteome</keyword>
<comment type="pathway">
    <text evidence="1">Lipid metabolism.</text>
</comment>
<feature type="domain" description="Phospholipid/glycerol acyltransferase" evidence="5">
    <location>
        <begin position="42"/>
        <end position="154"/>
    </location>
</feature>
<dbReference type="RefSeq" id="WP_104230601.1">
    <property type="nucleotide sequence ID" value="NZ_PSNW01000006.1"/>
</dbReference>
<comment type="caution">
    <text evidence="6">The sequence shown here is derived from an EMBL/GenBank/DDBJ whole genome shotgun (WGS) entry which is preliminary data.</text>
</comment>
<keyword evidence="2" id="KW-0808">Transferase</keyword>
<evidence type="ECO:0000256" key="2">
    <source>
        <dbReference type="ARBA" id="ARBA00022679"/>
    </source>
</evidence>
<dbReference type="Pfam" id="PF01553">
    <property type="entry name" value="Acyltransferase"/>
    <property type="match status" value="1"/>
</dbReference>
<dbReference type="PANTHER" id="PTHR10434">
    <property type="entry name" value="1-ACYL-SN-GLYCEROL-3-PHOSPHATE ACYLTRANSFERASE"/>
    <property type="match status" value="1"/>
</dbReference>
<accession>A0A2S5TEY7</accession>
<dbReference type="OrthoDB" id="9796839at2"/>
<dbReference type="SMART" id="SM00563">
    <property type="entry name" value="PlsC"/>
    <property type="match status" value="1"/>
</dbReference>